<keyword evidence="4 5" id="KW-0720">Serine protease</keyword>
<name>A0A8H6D3T9_9HYPO</name>
<dbReference type="GO" id="GO:0004252">
    <property type="term" value="F:serine-type endopeptidase activity"/>
    <property type="evidence" value="ECO:0007669"/>
    <property type="project" value="UniProtKB-UniRule"/>
</dbReference>
<comment type="caution">
    <text evidence="7">The sequence shown here is derived from an EMBL/GenBank/DDBJ whole genome shotgun (WGS) entry which is preliminary data.</text>
</comment>
<reference evidence="7 8" key="1">
    <citation type="submission" date="2020-05" db="EMBL/GenBank/DDBJ databases">
        <title>Identification and distribution of gene clusters putatively required for synthesis of sphingolipid metabolism inhibitors in phylogenetically diverse species of the filamentous fungus Fusarium.</title>
        <authorList>
            <person name="Kim H.-S."/>
            <person name="Busman M."/>
            <person name="Brown D.W."/>
            <person name="Divon H."/>
            <person name="Uhlig S."/>
            <person name="Proctor R.H."/>
        </authorList>
    </citation>
    <scope>NUCLEOTIDE SEQUENCE [LARGE SCALE GENOMIC DNA]</scope>
    <source>
        <strain evidence="7 8">NRRL 66235</strain>
    </source>
</reference>
<dbReference type="OrthoDB" id="206201at2759"/>
<evidence type="ECO:0000256" key="3">
    <source>
        <dbReference type="ARBA" id="ARBA00022801"/>
    </source>
</evidence>
<dbReference type="Gene3D" id="3.40.50.200">
    <property type="entry name" value="Peptidase S8/S53 domain"/>
    <property type="match status" value="1"/>
</dbReference>
<dbReference type="PROSITE" id="PS51892">
    <property type="entry name" value="SUBTILASE"/>
    <property type="match status" value="1"/>
</dbReference>
<feature type="domain" description="Peptidase S8/S53" evidence="6">
    <location>
        <begin position="78"/>
        <end position="305"/>
    </location>
</feature>
<dbReference type="GO" id="GO:0006508">
    <property type="term" value="P:proteolysis"/>
    <property type="evidence" value="ECO:0007669"/>
    <property type="project" value="UniProtKB-KW"/>
</dbReference>
<evidence type="ECO:0000313" key="8">
    <source>
        <dbReference type="Proteomes" id="UP000544331"/>
    </source>
</evidence>
<dbReference type="SUPFAM" id="SSF52743">
    <property type="entry name" value="Subtilisin-like"/>
    <property type="match status" value="1"/>
</dbReference>
<dbReference type="InterPro" id="IPR050131">
    <property type="entry name" value="Peptidase_S8_subtilisin-like"/>
</dbReference>
<evidence type="ECO:0000256" key="2">
    <source>
        <dbReference type="ARBA" id="ARBA00022670"/>
    </source>
</evidence>
<keyword evidence="2 5" id="KW-0645">Protease</keyword>
<dbReference type="InterPro" id="IPR023827">
    <property type="entry name" value="Peptidase_S8_Asp-AS"/>
</dbReference>
<gene>
    <name evidence="7" type="ORF">FMUND_13264</name>
</gene>
<feature type="active site" description="Charge relay system" evidence="5">
    <location>
        <position position="276"/>
    </location>
</feature>
<dbReference type="PRINTS" id="PR00723">
    <property type="entry name" value="SUBTILISIN"/>
</dbReference>
<sequence length="332" mass="35029">MTSKRTEKSGIRALPRRCLRTSRKILCPIHRPATSDTIAQRPEVTPESESQLNAARNLERISPGHATNGGSPQCSEDGSGAYVYVLDSGINFSNAEFSGRALHGANFVPGSPDYDENGHGTQMAGIIGGTTHGLAKNCTMISVKVIDKRGTGKVECLYQGMRWATDDAIAKGIADKSVMNISLIWEYSVAVNRAVKKATNAGITVVVSAGNHGMLVLNCSPASAMTAITVAASGPDNRRATFSNYGPCVNIFAPGIHVPTASSSVNKGSETSSGTSAAAAHVSGLAAYFISSENLRGFKAVRKRILRASLNGVIKDTRWSSNRLAFNGVSRD</sequence>
<protein>
    <submittedName>
        <fullName evidence="7">Oryzin</fullName>
    </submittedName>
</protein>
<dbReference type="InterPro" id="IPR015500">
    <property type="entry name" value="Peptidase_S8_subtilisin-rel"/>
</dbReference>
<dbReference type="PANTHER" id="PTHR43806:SF58">
    <property type="entry name" value="ALKALINE PROTEASE 1-RELATED"/>
    <property type="match status" value="1"/>
</dbReference>
<keyword evidence="8" id="KW-1185">Reference proteome</keyword>
<dbReference type="PROSITE" id="PS00136">
    <property type="entry name" value="SUBTILASE_ASP"/>
    <property type="match status" value="1"/>
</dbReference>
<evidence type="ECO:0000256" key="1">
    <source>
        <dbReference type="ARBA" id="ARBA00011073"/>
    </source>
</evidence>
<feature type="active site" description="Charge relay system" evidence="5">
    <location>
        <position position="119"/>
    </location>
</feature>
<dbReference type="CDD" id="cd04077">
    <property type="entry name" value="Peptidases_S8_PCSK9_ProteinaseK_like"/>
    <property type="match status" value="1"/>
</dbReference>
<dbReference type="AlphaFoldDB" id="A0A8H6D3T9"/>
<dbReference type="EMBL" id="JAAOAN010000599">
    <property type="protein sequence ID" value="KAF5702838.1"/>
    <property type="molecule type" value="Genomic_DNA"/>
</dbReference>
<evidence type="ECO:0000256" key="5">
    <source>
        <dbReference type="PROSITE-ProRule" id="PRU01240"/>
    </source>
</evidence>
<dbReference type="Pfam" id="PF00082">
    <property type="entry name" value="Peptidase_S8"/>
    <property type="match status" value="1"/>
</dbReference>
<keyword evidence="3 5" id="KW-0378">Hydrolase</keyword>
<dbReference type="Proteomes" id="UP000544331">
    <property type="component" value="Unassembled WGS sequence"/>
</dbReference>
<evidence type="ECO:0000313" key="7">
    <source>
        <dbReference type="EMBL" id="KAF5702838.1"/>
    </source>
</evidence>
<organism evidence="7 8">
    <name type="scientific">Fusarium mundagurra</name>
    <dbReference type="NCBI Taxonomy" id="1567541"/>
    <lineage>
        <taxon>Eukaryota</taxon>
        <taxon>Fungi</taxon>
        <taxon>Dikarya</taxon>
        <taxon>Ascomycota</taxon>
        <taxon>Pezizomycotina</taxon>
        <taxon>Sordariomycetes</taxon>
        <taxon>Hypocreomycetidae</taxon>
        <taxon>Hypocreales</taxon>
        <taxon>Nectriaceae</taxon>
        <taxon>Fusarium</taxon>
        <taxon>Fusarium fujikuroi species complex</taxon>
    </lineage>
</organism>
<dbReference type="PANTHER" id="PTHR43806">
    <property type="entry name" value="PEPTIDASE S8"/>
    <property type="match status" value="1"/>
</dbReference>
<dbReference type="InterPro" id="IPR034193">
    <property type="entry name" value="PCSK9_ProteinaseK-like"/>
</dbReference>
<comment type="similarity">
    <text evidence="1 5">Belongs to the peptidase S8 family.</text>
</comment>
<dbReference type="InterPro" id="IPR036852">
    <property type="entry name" value="Peptidase_S8/S53_dom_sf"/>
</dbReference>
<proteinExistence type="inferred from homology"/>
<accession>A0A8H6D3T9</accession>
<evidence type="ECO:0000259" key="6">
    <source>
        <dbReference type="Pfam" id="PF00082"/>
    </source>
</evidence>
<evidence type="ECO:0000256" key="4">
    <source>
        <dbReference type="ARBA" id="ARBA00022825"/>
    </source>
</evidence>
<feature type="active site" description="Charge relay system" evidence="5">
    <location>
        <position position="87"/>
    </location>
</feature>
<dbReference type="InterPro" id="IPR000209">
    <property type="entry name" value="Peptidase_S8/S53_dom"/>
</dbReference>